<feature type="domain" description="N-acetyltransferase" evidence="1">
    <location>
        <begin position="11"/>
        <end position="161"/>
    </location>
</feature>
<organism evidence="2 3">
    <name type="scientific">Caldibacillus thermoamylovorans</name>
    <dbReference type="NCBI Taxonomy" id="35841"/>
    <lineage>
        <taxon>Bacteria</taxon>
        <taxon>Bacillati</taxon>
        <taxon>Bacillota</taxon>
        <taxon>Bacilli</taxon>
        <taxon>Bacillales</taxon>
        <taxon>Bacillaceae</taxon>
        <taxon>Caldibacillus</taxon>
    </lineage>
</organism>
<dbReference type="Proteomes" id="UP000040576">
    <property type="component" value="Unassembled WGS sequence"/>
</dbReference>
<dbReference type="GO" id="GO:0016747">
    <property type="term" value="F:acyltransferase activity, transferring groups other than amino-acyl groups"/>
    <property type="evidence" value="ECO:0007669"/>
    <property type="project" value="InterPro"/>
</dbReference>
<proteinExistence type="predicted"/>
<sequence>MGELTFSPLKDELEELVAFFIENTWEFHRDPYPSKYKIMQSFRKGWFQDERATFWINKDGEKIGLIILDDITDSIPLFDIRLATKWRGKGYGTIAVNWIKDYIFNLPDMKIRIEAYTRYDNIPMRKTLAKSGFVKEGYLREAWENDDGSLMDAIIYAATRSDWEKGIITPIKLNEEPF</sequence>
<protein>
    <submittedName>
        <fullName evidence="2">Histone acetyltransferase HPA2-like acetyltransferase</fullName>
    </submittedName>
</protein>
<evidence type="ECO:0000259" key="1">
    <source>
        <dbReference type="PROSITE" id="PS51186"/>
    </source>
</evidence>
<dbReference type="SUPFAM" id="SSF55729">
    <property type="entry name" value="Acyl-CoA N-acyltransferases (Nat)"/>
    <property type="match status" value="1"/>
</dbReference>
<dbReference type="Gene3D" id="3.40.630.30">
    <property type="match status" value="1"/>
</dbReference>
<accession>A0A090KSL6</accession>
<evidence type="ECO:0000313" key="3">
    <source>
        <dbReference type="Proteomes" id="UP000040576"/>
    </source>
</evidence>
<dbReference type="AlphaFoldDB" id="A0A090KSL6"/>
<dbReference type="InterPro" id="IPR016181">
    <property type="entry name" value="Acyl_CoA_acyltransferase"/>
</dbReference>
<dbReference type="RefSeq" id="WP_034770385.1">
    <property type="nucleotide sequence ID" value="NZ_CCRF01000058.1"/>
</dbReference>
<dbReference type="PANTHER" id="PTHR43415">
    <property type="entry name" value="SPERMIDINE N(1)-ACETYLTRANSFERASE"/>
    <property type="match status" value="1"/>
</dbReference>
<gene>
    <name evidence="2" type="ORF">BT1A1_1876</name>
</gene>
<keyword evidence="3" id="KW-1185">Reference proteome</keyword>
<dbReference type="EMBL" id="CCRF01000058">
    <property type="protein sequence ID" value="CEE01699.1"/>
    <property type="molecule type" value="Genomic_DNA"/>
</dbReference>
<dbReference type="PANTHER" id="PTHR43415:SF3">
    <property type="entry name" value="GNAT-FAMILY ACETYLTRANSFERASE"/>
    <property type="match status" value="1"/>
</dbReference>
<dbReference type="Pfam" id="PF13302">
    <property type="entry name" value="Acetyltransf_3"/>
    <property type="match status" value="1"/>
</dbReference>
<dbReference type="InterPro" id="IPR000182">
    <property type="entry name" value="GNAT_dom"/>
</dbReference>
<dbReference type="PROSITE" id="PS51186">
    <property type="entry name" value="GNAT"/>
    <property type="match status" value="1"/>
</dbReference>
<dbReference type="GeneID" id="92961083"/>
<keyword evidence="2" id="KW-0808">Transferase</keyword>
<name>A0A090KSL6_9BACI</name>
<reference evidence="2 3" key="1">
    <citation type="submission" date="2014-07" db="EMBL/GenBank/DDBJ databases">
        <authorList>
            <person name="Wibberg Daniel"/>
        </authorList>
    </citation>
    <scope>NUCLEOTIDE SEQUENCE [LARGE SCALE GENOMIC DNA]</scope>
</reference>
<evidence type="ECO:0000313" key="2">
    <source>
        <dbReference type="EMBL" id="CEE01699.1"/>
    </source>
</evidence>